<accession>A0A7S4FFM8</accession>
<protein>
    <submittedName>
        <fullName evidence="2">Uncharacterized protein</fullName>
    </submittedName>
</protein>
<feature type="compositionally biased region" description="Basic and acidic residues" evidence="1">
    <location>
        <begin position="803"/>
        <end position="813"/>
    </location>
</feature>
<feature type="compositionally biased region" description="Basic and acidic residues" evidence="1">
    <location>
        <begin position="562"/>
        <end position="580"/>
    </location>
</feature>
<proteinExistence type="predicted"/>
<feature type="compositionally biased region" description="Basic and acidic residues" evidence="1">
    <location>
        <begin position="168"/>
        <end position="178"/>
    </location>
</feature>
<feature type="region of interest" description="Disordered" evidence="1">
    <location>
        <begin position="90"/>
        <end position="199"/>
    </location>
</feature>
<feature type="compositionally biased region" description="Polar residues" evidence="1">
    <location>
        <begin position="505"/>
        <end position="528"/>
    </location>
</feature>
<evidence type="ECO:0000256" key="1">
    <source>
        <dbReference type="SAM" id="MobiDB-lite"/>
    </source>
</evidence>
<feature type="compositionally biased region" description="Polar residues" evidence="1">
    <location>
        <begin position="410"/>
        <end position="427"/>
    </location>
</feature>
<feature type="region of interest" description="Disordered" evidence="1">
    <location>
        <begin position="1"/>
        <end position="53"/>
    </location>
</feature>
<feature type="compositionally biased region" description="Basic and acidic residues" evidence="1">
    <location>
        <begin position="146"/>
        <end position="155"/>
    </location>
</feature>
<sequence length="825" mass="87901">MANLEDITNKLPLSPTVATKPSACSDEQECAEVPTIEQAGNRAQATESVQSLTDDRRILPCAQSHDCAHEPNEDGLKVMDTLKNDDVTVNGESDMLQDGTVSEAVTKPSAEYAAKPVDATSDKEDPTIHEDVQNDPMADPTDGEELDNKNTKMDDATSGATDLVDASKGAEEQSRRASVEGMPRASGAEGEVSDEQPDLLDDVVFEDALASAVRRSSGSGNELDATEPRKVQKALSLLDKITVLKGKIITPTKSRRPQKVVELENLLESTIVDVEETIADNEGQGDDNTPVENATTAAPMVDDADVNPKQATERESEGMVTSPEVAPNPVTAVDPPSVPPSSAATPSTVATLPTEANSTPTSNGAVLGSKPNATSTCSPSAPAIAKSTPTNSPPILDSDSFAVPAPRPPTNHSGSQGSMPNTNTGIRTFSRKPSVAVQPTSTPELIPSEDAMDMDTMQMFNAAVSTTPPSTDTSAASGGARSISPNLPLTPLADSAEEVNDNAAHDSQTYKKQSQTSDSAIVSQPVDNSQTSQQQSQNSEHELELELGLAVEPTCDNQPSEKPCKLRRVADARREKEAKETKKKARPSSPRPPMDLDDIEGLHELEGEIVESEDDEDEEDEEDEDDDDVEKEETLDDEVEGVPAVQPLTAEEQEGIQNSQMMTLRWEMSQSQFEEAESLGQSQYSFDDDDNDNAESSQAIFPVLSQMSQSSNQSFNGSLKRKASFRSLSQGEGLGKEKLDLIKRQNSYTNTTCNNVVYSEEPTSNGSGASVAGPRHRVKPVRVSPGGGGGGSLFEALCSAPNKVKDDTRKRPADGNGDTAKRVKV</sequence>
<feature type="compositionally biased region" description="Acidic residues" evidence="1">
    <location>
        <begin position="276"/>
        <end position="285"/>
    </location>
</feature>
<feature type="compositionally biased region" description="Polar residues" evidence="1">
    <location>
        <begin position="354"/>
        <end position="364"/>
    </location>
</feature>
<feature type="compositionally biased region" description="Low complexity" evidence="1">
    <location>
        <begin position="462"/>
        <end position="477"/>
    </location>
</feature>
<feature type="region of interest" description="Disordered" evidence="1">
    <location>
        <begin position="759"/>
        <end position="825"/>
    </location>
</feature>
<gene>
    <name evidence="2" type="ORF">EGYM00163_LOCUS3058</name>
</gene>
<feature type="compositionally biased region" description="Acidic residues" evidence="1">
    <location>
        <begin position="607"/>
        <end position="640"/>
    </location>
</feature>
<feature type="compositionally biased region" description="Polar residues" evidence="1">
    <location>
        <begin position="759"/>
        <end position="768"/>
    </location>
</feature>
<feature type="compositionally biased region" description="Low complexity" evidence="1">
    <location>
        <begin position="529"/>
        <end position="538"/>
    </location>
</feature>
<feature type="compositionally biased region" description="Basic and acidic residues" evidence="1">
    <location>
        <begin position="120"/>
        <end position="132"/>
    </location>
</feature>
<feature type="region of interest" description="Disordered" evidence="1">
    <location>
        <begin position="461"/>
        <end position="657"/>
    </location>
</feature>
<organism evidence="2">
    <name type="scientific">Eutreptiella gymnastica</name>
    <dbReference type="NCBI Taxonomy" id="73025"/>
    <lineage>
        <taxon>Eukaryota</taxon>
        <taxon>Discoba</taxon>
        <taxon>Euglenozoa</taxon>
        <taxon>Euglenida</taxon>
        <taxon>Spirocuta</taxon>
        <taxon>Euglenophyceae</taxon>
        <taxon>Eutreptiales</taxon>
        <taxon>Eutreptiaceae</taxon>
        <taxon>Eutreptiella</taxon>
    </lineage>
</organism>
<dbReference type="EMBL" id="HBJA01009845">
    <property type="protein sequence ID" value="CAE0791942.1"/>
    <property type="molecule type" value="Transcribed_RNA"/>
</dbReference>
<feature type="compositionally biased region" description="Polar residues" evidence="1">
    <location>
        <begin position="41"/>
        <end position="52"/>
    </location>
</feature>
<feature type="compositionally biased region" description="Polar residues" evidence="1">
    <location>
        <begin position="286"/>
        <end position="296"/>
    </location>
</feature>
<reference evidence="2" key="1">
    <citation type="submission" date="2021-01" db="EMBL/GenBank/DDBJ databases">
        <authorList>
            <person name="Corre E."/>
            <person name="Pelletier E."/>
            <person name="Niang G."/>
            <person name="Scheremetjew M."/>
            <person name="Finn R."/>
            <person name="Kale V."/>
            <person name="Holt S."/>
            <person name="Cochrane G."/>
            <person name="Meng A."/>
            <person name="Brown T."/>
            <person name="Cohen L."/>
        </authorList>
    </citation>
    <scope>NUCLEOTIDE SEQUENCE</scope>
    <source>
        <strain evidence="2">CCMP1594</strain>
    </source>
</reference>
<dbReference type="AlphaFoldDB" id="A0A7S4FFM8"/>
<evidence type="ECO:0000313" key="2">
    <source>
        <dbReference type="EMBL" id="CAE0791942.1"/>
    </source>
</evidence>
<feature type="compositionally biased region" description="Low complexity" evidence="1">
    <location>
        <begin position="329"/>
        <end position="351"/>
    </location>
</feature>
<feature type="compositionally biased region" description="Polar residues" evidence="1">
    <location>
        <begin position="669"/>
        <end position="685"/>
    </location>
</feature>
<feature type="region of interest" description="Disordered" evidence="1">
    <location>
        <begin position="276"/>
        <end position="448"/>
    </location>
</feature>
<feature type="region of interest" description="Disordered" evidence="1">
    <location>
        <begin position="669"/>
        <end position="697"/>
    </location>
</feature>
<name>A0A7S4FFM8_9EUGL</name>